<organism evidence="1 2">
    <name type="scientific">Carnobacterium divergens</name>
    <name type="common">Lactobacillus divergens</name>
    <dbReference type="NCBI Taxonomy" id="2748"/>
    <lineage>
        <taxon>Bacteria</taxon>
        <taxon>Bacillati</taxon>
        <taxon>Bacillota</taxon>
        <taxon>Bacilli</taxon>
        <taxon>Lactobacillales</taxon>
        <taxon>Carnobacteriaceae</taxon>
        <taxon>Carnobacterium</taxon>
    </lineage>
</organism>
<sequence length="104" mass="11673">MSNGFSDLEKHLNKISKTAKELDGDNEIPFNELFTSNFISKHTDYSTIEDFTSASGLDFSSQEAIEDINESVLDNFVASNSTFDSWEDMLASAIEEWVAKKMGF</sequence>
<name>A0A7Z8CWC9_CARDV</name>
<dbReference type="AlphaFoldDB" id="A0A7Z8CWC9"/>
<dbReference type="RefSeq" id="WP_135026537.1">
    <property type="nucleotide sequence ID" value="NZ_NROV01000016.1"/>
</dbReference>
<dbReference type="Proteomes" id="UP000297938">
    <property type="component" value="Unassembled WGS sequence"/>
</dbReference>
<dbReference type="EMBL" id="NRPP01000018">
    <property type="protein sequence ID" value="TFJ23575.1"/>
    <property type="molecule type" value="Genomic_DNA"/>
</dbReference>
<evidence type="ECO:0000313" key="2">
    <source>
        <dbReference type="Proteomes" id="UP000297938"/>
    </source>
</evidence>
<gene>
    <name evidence="1" type="ORF">CKN69_11745</name>
</gene>
<proteinExistence type="predicted"/>
<comment type="caution">
    <text evidence="1">The sequence shown here is derived from an EMBL/GenBank/DDBJ whole genome shotgun (WGS) entry which is preliminary data.</text>
</comment>
<accession>A0A7Z8CWC9</accession>
<protein>
    <submittedName>
        <fullName evidence="1">Uncharacterized protein</fullName>
    </submittedName>
</protein>
<reference evidence="1 2" key="1">
    <citation type="journal article" date="2018" name="Int. J. Food Microbiol.">
        <title>Growth of Carnobacterium spp. isolated from chilled vacuum-packaged meat under relevant acidic conditions.</title>
        <authorList>
            <person name="Zhang P."/>
            <person name="Badoni M."/>
            <person name="Ganzle M."/>
            <person name="Yang X."/>
        </authorList>
    </citation>
    <scope>NUCLEOTIDE SEQUENCE [LARGE SCALE GENOMIC DNA]</scope>
    <source>
        <strain evidence="1 2">B2</strain>
    </source>
</reference>
<evidence type="ECO:0000313" key="1">
    <source>
        <dbReference type="EMBL" id="TFJ23575.1"/>
    </source>
</evidence>